<dbReference type="Proteomes" id="UP000294650">
    <property type="component" value="Unassembled WGS sequence"/>
</dbReference>
<dbReference type="AlphaFoldDB" id="A0A4R3MPW6"/>
<protein>
    <submittedName>
        <fullName evidence="1">Uncharacterized protein</fullName>
    </submittedName>
</protein>
<sequence length="142" mass="16833">PFYWFWFGLLLTIEEDSAFFNFQHTSLGRALLEHKQDNLERSVRLLTTKVWPSLYSLLTIQYGILHKKDNYSEIWKKPKDEVHLLLSNNKELYTLISTFRNLLTKYYSNNAQDIDTALEIIDTGLLFLSIVQNLSNKLFEIR</sequence>
<reference evidence="1 2" key="1">
    <citation type="submission" date="2019-03" db="EMBL/GenBank/DDBJ databases">
        <title>Genomic Encyclopedia of Type Strains, Phase IV (KMG-IV): sequencing the most valuable type-strain genomes for metagenomic binning, comparative biology and taxonomic classification.</title>
        <authorList>
            <person name="Goeker M."/>
        </authorList>
    </citation>
    <scope>NUCLEOTIDE SEQUENCE [LARGE SCALE GENOMIC DNA]</scope>
    <source>
        <strain evidence="1 2">DSM 25894</strain>
    </source>
</reference>
<name>A0A4R3MPW6_9BACI</name>
<proteinExistence type="predicted"/>
<keyword evidence="2" id="KW-1185">Reference proteome</keyword>
<dbReference type="RefSeq" id="WP_165902197.1">
    <property type="nucleotide sequence ID" value="NZ_SMAN01000027.1"/>
</dbReference>
<organism evidence="1 2">
    <name type="scientific">Melghiribacillus thermohalophilus</name>
    <dbReference type="NCBI Taxonomy" id="1324956"/>
    <lineage>
        <taxon>Bacteria</taxon>
        <taxon>Bacillati</taxon>
        <taxon>Bacillota</taxon>
        <taxon>Bacilli</taxon>
        <taxon>Bacillales</taxon>
        <taxon>Bacillaceae</taxon>
        <taxon>Melghiribacillus</taxon>
    </lineage>
</organism>
<evidence type="ECO:0000313" key="2">
    <source>
        <dbReference type="Proteomes" id="UP000294650"/>
    </source>
</evidence>
<feature type="non-terminal residue" evidence="1">
    <location>
        <position position="1"/>
    </location>
</feature>
<accession>A0A4R3MPW6</accession>
<dbReference type="EMBL" id="SMAN01000027">
    <property type="protein sequence ID" value="TCT17583.1"/>
    <property type="molecule type" value="Genomic_DNA"/>
</dbReference>
<evidence type="ECO:0000313" key="1">
    <source>
        <dbReference type="EMBL" id="TCT17583.1"/>
    </source>
</evidence>
<gene>
    <name evidence="1" type="ORF">EDD68_1271</name>
</gene>
<comment type="caution">
    <text evidence="1">The sequence shown here is derived from an EMBL/GenBank/DDBJ whole genome shotgun (WGS) entry which is preliminary data.</text>
</comment>